<gene>
    <name evidence="3" type="ORF">DHW29_12075</name>
    <name evidence="4" type="ORF">LSO58_02050</name>
</gene>
<dbReference type="RefSeq" id="WP_004985126.1">
    <property type="nucleotide sequence ID" value="NZ_BCMC01000008.1"/>
</dbReference>
<sequence length="177" mass="19523">MRRSLGFTLIELMVTIAVLAVIATMAAPSFGNLVAEKKLDRDARDLALTLSDARGQAAALRKQITIKFKAGTNTSTTYYWIPQSENNAMDESDQDVSFSDVTYTPVGVPSQREVDKPNPTYDKTKETDLNTKPPTNPPTIKVIVPLKFKLCNSKIKQSRMINVSLNGTIQQIEKGTC</sequence>
<dbReference type="Pfam" id="PF07963">
    <property type="entry name" value="N_methyl"/>
    <property type="match status" value="1"/>
</dbReference>
<organism evidence="3 5">
    <name type="scientific">Acinetobacter ursingii</name>
    <dbReference type="NCBI Taxonomy" id="108980"/>
    <lineage>
        <taxon>Bacteria</taxon>
        <taxon>Pseudomonadati</taxon>
        <taxon>Pseudomonadota</taxon>
        <taxon>Gammaproteobacteria</taxon>
        <taxon>Moraxellales</taxon>
        <taxon>Moraxellaceae</taxon>
        <taxon>Acinetobacter</taxon>
    </lineage>
</organism>
<protein>
    <submittedName>
        <fullName evidence="3">Prepilin-type N-terminal cleavage/methylation domain-containing protein</fullName>
    </submittedName>
</protein>
<dbReference type="EMBL" id="DPVE01000205">
    <property type="protein sequence ID" value="HCK30840.1"/>
    <property type="molecule type" value="Genomic_DNA"/>
</dbReference>
<dbReference type="NCBIfam" id="TIGR02532">
    <property type="entry name" value="IV_pilin_GFxxxE"/>
    <property type="match status" value="1"/>
</dbReference>
<evidence type="ECO:0000313" key="3">
    <source>
        <dbReference type="EMBL" id="HCK30840.1"/>
    </source>
</evidence>
<feature type="compositionally biased region" description="Basic and acidic residues" evidence="1">
    <location>
        <begin position="112"/>
        <end position="129"/>
    </location>
</feature>
<evidence type="ECO:0000313" key="5">
    <source>
        <dbReference type="Proteomes" id="UP000263596"/>
    </source>
</evidence>
<proteinExistence type="predicted"/>
<accession>A0A3D2SRQ4</accession>
<evidence type="ECO:0000256" key="2">
    <source>
        <dbReference type="SAM" id="Phobius"/>
    </source>
</evidence>
<dbReference type="EMBL" id="CP089044">
    <property type="protein sequence ID" value="UYF75723.1"/>
    <property type="molecule type" value="Genomic_DNA"/>
</dbReference>
<dbReference type="Proteomes" id="UP000263596">
    <property type="component" value="Unassembled WGS sequence"/>
</dbReference>
<evidence type="ECO:0000313" key="4">
    <source>
        <dbReference type="EMBL" id="UYF75723.1"/>
    </source>
</evidence>
<dbReference type="InterPro" id="IPR012902">
    <property type="entry name" value="N_methyl_site"/>
</dbReference>
<evidence type="ECO:0000256" key="1">
    <source>
        <dbReference type="SAM" id="MobiDB-lite"/>
    </source>
</evidence>
<dbReference type="Gene3D" id="3.30.700.10">
    <property type="entry name" value="Glycoprotein, Type 4 Pilin"/>
    <property type="match status" value="1"/>
</dbReference>
<feature type="region of interest" description="Disordered" evidence="1">
    <location>
        <begin position="107"/>
        <end position="138"/>
    </location>
</feature>
<keyword evidence="2" id="KW-0472">Membrane</keyword>
<dbReference type="AlphaFoldDB" id="A0A3D2SRQ4"/>
<reference evidence="3 5" key="1">
    <citation type="journal article" date="2018" name="Nat. Biotechnol.">
        <title>A standardized bacterial taxonomy based on genome phylogeny substantially revises the tree of life.</title>
        <authorList>
            <person name="Parks D.H."/>
            <person name="Chuvochina M."/>
            <person name="Waite D.W."/>
            <person name="Rinke C."/>
            <person name="Skarshewski A."/>
            <person name="Chaumeil P.A."/>
            <person name="Hugenholtz P."/>
        </authorList>
    </citation>
    <scope>NUCLEOTIDE SEQUENCE [LARGE SCALE GENOMIC DNA]</scope>
    <source>
        <strain evidence="3">UBA9669</strain>
    </source>
</reference>
<dbReference type="InterPro" id="IPR045584">
    <property type="entry name" value="Pilin-like"/>
</dbReference>
<name>A0A3D2SRQ4_9GAMM</name>
<keyword evidence="2" id="KW-1133">Transmembrane helix</keyword>
<feature type="transmembrane region" description="Helical" evidence="2">
    <location>
        <begin position="12"/>
        <end position="35"/>
    </location>
</feature>
<reference evidence="4" key="2">
    <citation type="journal article" date="2022" name="J Glob Antimicrob Resist">
        <title>Comparative analysis of IMP-4- and OXA-58-containing plasmids of three carbapenemase-producing Acinetobacter ursingii strains in the Netherlands.</title>
        <authorList>
            <person name="Hendrickx A.P.A."/>
            <person name="Schade R.P."/>
            <person name="Landman F."/>
            <person name="Bosch T."/>
            <person name="Schouls L.M."/>
            <person name="van Dijk K."/>
        </authorList>
    </citation>
    <scope>NUCLEOTIDE SEQUENCE</scope>
    <source>
        <strain evidence="4">RIVM_C010761</strain>
    </source>
</reference>
<dbReference type="SUPFAM" id="SSF54523">
    <property type="entry name" value="Pili subunits"/>
    <property type="match status" value="1"/>
</dbReference>
<dbReference type="Proteomes" id="UP001164081">
    <property type="component" value="Chromosome"/>
</dbReference>
<keyword evidence="2" id="KW-0812">Transmembrane</keyword>